<dbReference type="EMBL" id="LXJU01000045">
    <property type="protein sequence ID" value="OGE47406.1"/>
    <property type="molecule type" value="Genomic_DNA"/>
</dbReference>
<reference evidence="1 2" key="1">
    <citation type="journal article" date="2016" name="Sci. Rep.">
        <title>Penicillium arizonense, a new, genome sequenced fungal species, reveals a high chemical diversity in secreted metabolites.</title>
        <authorList>
            <person name="Grijseels S."/>
            <person name="Nielsen J.C."/>
            <person name="Randelovic M."/>
            <person name="Nielsen J."/>
            <person name="Nielsen K.F."/>
            <person name="Workman M."/>
            <person name="Frisvad J.C."/>
        </authorList>
    </citation>
    <scope>NUCLEOTIDE SEQUENCE [LARGE SCALE GENOMIC DNA]</scope>
    <source>
        <strain evidence="1 2">CBS 141311</strain>
    </source>
</reference>
<name>A0A1F5L2Y5_PENAI</name>
<dbReference type="AlphaFoldDB" id="A0A1F5L2Y5"/>
<dbReference type="Proteomes" id="UP000177622">
    <property type="component" value="Unassembled WGS sequence"/>
</dbReference>
<dbReference type="RefSeq" id="XP_022482865.1">
    <property type="nucleotide sequence ID" value="XM_022637282.1"/>
</dbReference>
<evidence type="ECO:0000313" key="2">
    <source>
        <dbReference type="Proteomes" id="UP000177622"/>
    </source>
</evidence>
<gene>
    <name evidence="1" type="ORF">PENARI_c045G10516</name>
</gene>
<keyword evidence="2" id="KW-1185">Reference proteome</keyword>
<comment type="caution">
    <text evidence="1">The sequence shown here is derived from an EMBL/GenBank/DDBJ whole genome shotgun (WGS) entry which is preliminary data.</text>
</comment>
<accession>A0A1F5L2Y5</accession>
<organism evidence="1 2">
    <name type="scientific">Penicillium arizonense</name>
    <dbReference type="NCBI Taxonomy" id="1835702"/>
    <lineage>
        <taxon>Eukaryota</taxon>
        <taxon>Fungi</taxon>
        <taxon>Dikarya</taxon>
        <taxon>Ascomycota</taxon>
        <taxon>Pezizomycotina</taxon>
        <taxon>Eurotiomycetes</taxon>
        <taxon>Eurotiomycetidae</taxon>
        <taxon>Eurotiales</taxon>
        <taxon>Aspergillaceae</taxon>
        <taxon>Penicillium</taxon>
    </lineage>
</organism>
<sequence>MAIQFLIISPNDSTDLTCKYQNTVGDFFTYCINPNYDAVPFWPAPNDAPDSSSCNLGKIGKKQHLITLQMTECSNNMTNLNQITDTDARSIYDTCPNTKPSLLGVDAWNEAVLSPNNWAECGPYLESYDCAGDLGYGRTDAGAISKFYQPSSMPSNGTETLSNKDGVVSAPVSGDIFTWTFGQSMNAVLHAVTVTSDTAATGKATGGGSSATSTATATATATGAAAESTQPGTESSLAIPLWTITGSVGALARLTF</sequence>
<protein>
    <submittedName>
        <fullName evidence="1">Uncharacterized protein</fullName>
    </submittedName>
</protein>
<dbReference type="GeneID" id="34582016"/>
<dbReference type="OrthoDB" id="3538998at2759"/>
<evidence type="ECO:0000313" key="1">
    <source>
        <dbReference type="EMBL" id="OGE47406.1"/>
    </source>
</evidence>
<proteinExistence type="predicted"/>